<dbReference type="EMBL" id="CP009223">
    <property type="protein sequence ID" value="AIM63064.1"/>
    <property type="molecule type" value="Genomic_DNA"/>
</dbReference>
<evidence type="ECO:0000313" key="2">
    <source>
        <dbReference type="Proteomes" id="UP000029079"/>
    </source>
</evidence>
<protein>
    <submittedName>
        <fullName evidence="1">Uncharacterized protein</fullName>
    </submittedName>
</protein>
<dbReference type="AlphaFoldDB" id="A0A088GMD6"/>
<dbReference type="RefSeq" id="WP_051950140.1">
    <property type="nucleotide sequence ID" value="NZ_CP009223.1"/>
</dbReference>
<evidence type="ECO:0000313" key="1">
    <source>
        <dbReference type="EMBL" id="AIM63064.1"/>
    </source>
</evidence>
<reference evidence="2" key="2">
    <citation type="submission" date="2014-08" db="EMBL/GenBank/DDBJ databases">
        <title>Complete genome of Weissella ceti strain WS74 isolated from diseased rainbow trout in Brazil.</title>
        <authorList>
            <person name="Figueiredo H.C.P."/>
            <person name="Leal C.A.G."/>
            <person name="Pereira F.L."/>
            <person name="Soares S.C."/>
            <person name="Dorella F.A."/>
            <person name="Carvalho A.F."/>
            <person name="Azevedo V.A.C."/>
        </authorList>
    </citation>
    <scope>NUCLEOTIDE SEQUENCE [LARGE SCALE GENOMIC DNA]</scope>
    <source>
        <strain evidence="2">WS74</strain>
    </source>
</reference>
<reference evidence="1 2" key="1">
    <citation type="journal article" date="2014" name="Genome Announc.">
        <title>Complete Genome Sequences of Fish Pathogenic Weissella ceti Strains WS74 and WS105.</title>
        <authorList>
            <person name="Figueiredo H.C."/>
            <person name="Leal C.A."/>
            <person name="Dorella F.A."/>
            <person name="Carvalho A.F."/>
            <person name="Soares S.C."/>
            <person name="Pereira F.L."/>
            <person name="Azevedo V.A."/>
        </authorList>
    </citation>
    <scope>NUCLEOTIDE SEQUENCE [LARGE SCALE GENOMIC DNA]</scope>
    <source>
        <strain evidence="1 2">WS74</strain>
    </source>
</reference>
<sequence>MAKTEVAEQEVLTMRELKADDLFKMMPIIGKLNIKDDVVNMFQGGLSAEGDSEEVAGMKVMATLIQTLMTNIPLVKDELNSLLGDLTGKTEKEIGDLDFGTYTKLIVDFFKKPELGDFFKSIASLMG</sequence>
<keyword evidence="2" id="KW-1185">Reference proteome</keyword>
<dbReference type="Proteomes" id="UP000029079">
    <property type="component" value="Chromosome"/>
</dbReference>
<organism evidence="1 2">
    <name type="scientific">Weissella ceti</name>
    <dbReference type="NCBI Taxonomy" id="759620"/>
    <lineage>
        <taxon>Bacteria</taxon>
        <taxon>Bacillati</taxon>
        <taxon>Bacillota</taxon>
        <taxon>Bacilli</taxon>
        <taxon>Lactobacillales</taxon>
        <taxon>Lactobacillaceae</taxon>
        <taxon>Weissella</taxon>
    </lineage>
</organism>
<name>A0A088GMD6_9LACO</name>
<dbReference type="STRING" id="759620.WS105_0611"/>
<proteinExistence type="predicted"/>
<gene>
    <name evidence="1" type="ORF">WS74_0812</name>
</gene>
<dbReference type="KEGG" id="wct:WS74_0812"/>
<accession>A0A088GMD6</accession>